<protein>
    <submittedName>
        <fullName evidence="1">Uncharacterized protein</fullName>
    </submittedName>
</protein>
<dbReference type="EMBL" id="GBXM01075575">
    <property type="protein sequence ID" value="JAH33002.1"/>
    <property type="molecule type" value="Transcribed_RNA"/>
</dbReference>
<sequence>MSLRKLLHCLSGALFRSPHRFSKGGSARVGSVCPFKAKC</sequence>
<dbReference type="AlphaFoldDB" id="A0A0E9RVY5"/>
<organism evidence="1">
    <name type="scientific">Anguilla anguilla</name>
    <name type="common">European freshwater eel</name>
    <name type="synonym">Muraena anguilla</name>
    <dbReference type="NCBI Taxonomy" id="7936"/>
    <lineage>
        <taxon>Eukaryota</taxon>
        <taxon>Metazoa</taxon>
        <taxon>Chordata</taxon>
        <taxon>Craniata</taxon>
        <taxon>Vertebrata</taxon>
        <taxon>Euteleostomi</taxon>
        <taxon>Actinopterygii</taxon>
        <taxon>Neopterygii</taxon>
        <taxon>Teleostei</taxon>
        <taxon>Anguilliformes</taxon>
        <taxon>Anguillidae</taxon>
        <taxon>Anguilla</taxon>
    </lineage>
</organism>
<reference evidence="1" key="2">
    <citation type="journal article" date="2015" name="Fish Shellfish Immunol.">
        <title>Early steps in the European eel (Anguilla anguilla)-Vibrio vulnificus interaction in the gills: Role of the RtxA13 toxin.</title>
        <authorList>
            <person name="Callol A."/>
            <person name="Pajuelo D."/>
            <person name="Ebbesson L."/>
            <person name="Teles M."/>
            <person name="MacKenzie S."/>
            <person name="Amaro C."/>
        </authorList>
    </citation>
    <scope>NUCLEOTIDE SEQUENCE</scope>
</reference>
<evidence type="ECO:0000313" key="1">
    <source>
        <dbReference type="EMBL" id="JAH33002.1"/>
    </source>
</evidence>
<name>A0A0E9RVY5_ANGAN</name>
<reference evidence="1" key="1">
    <citation type="submission" date="2014-11" db="EMBL/GenBank/DDBJ databases">
        <authorList>
            <person name="Amaro Gonzalez C."/>
        </authorList>
    </citation>
    <scope>NUCLEOTIDE SEQUENCE</scope>
</reference>
<accession>A0A0E9RVY5</accession>
<proteinExistence type="predicted"/>